<keyword evidence="1" id="KW-1133">Transmembrane helix</keyword>
<dbReference type="RefSeq" id="WP_330824385.1">
    <property type="nucleotide sequence ID" value="NZ_JAZBJP010000137.1"/>
</dbReference>
<name>A0ABU7P522_9ACTN</name>
<organism evidence="2 3">
    <name type="scientific">Streptomyces bugieae</name>
    <dbReference type="NCBI Taxonomy" id="3098223"/>
    <lineage>
        <taxon>Bacteria</taxon>
        <taxon>Bacillati</taxon>
        <taxon>Actinomycetota</taxon>
        <taxon>Actinomycetes</taxon>
        <taxon>Kitasatosporales</taxon>
        <taxon>Streptomycetaceae</taxon>
        <taxon>Streptomyces</taxon>
    </lineage>
</organism>
<dbReference type="Gene3D" id="3.10.20.90">
    <property type="entry name" value="Phosphatidylinositol 3-kinase Catalytic Subunit, Chain A, domain 1"/>
    <property type="match status" value="1"/>
</dbReference>
<reference evidence="2 3" key="1">
    <citation type="submission" date="2023-12" db="EMBL/GenBank/DDBJ databases">
        <title>30 novel species of actinomycetes from the DSMZ collection.</title>
        <authorList>
            <person name="Nouioui I."/>
        </authorList>
    </citation>
    <scope>NUCLEOTIDE SEQUENCE [LARGE SCALE GENOMIC DNA]</scope>
    <source>
        <strain evidence="2 3">DSM 41528</strain>
    </source>
</reference>
<keyword evidence="1" id="KW-0472">Membrane</keyword>
<feature type="transmembrane region" description="Helical" evidence="1">
    <location>
        <begin position="67"/>
        <end position="88"/>
    </location>
</feature>
<evidence type="ECO:0000256" key="1">
    <source>
        <dbReference type="SAM" id="Phobius"/>
    </source>
</evidence>
<evidence type="ECO:0008006" key="4">
    <source>
        <dbReference type="Google" id="ProtNLM"/>
    </source>
</evidence>
<evidence type="ECO:0000313" key="3">
    <source>
        <dbReference type="Proteomes" id="UP001307760"/>
    </source>
</evidence>
<feature type="non-terminal residue" evidence="2">
    <location>
        <position position="1"/>
    </location>
</feature>
<dbReference type="Proteomes" id="UP001307760">
    <property type="component" value="Unassembled WGS sequence"/>
</dbReference>
<dbReference type="EMBL" id="JAZBJP010000137">
    <property type="protein sequence ID" value="MEE4425560.1"/>
    <property type="molecule type" value="Genomic_DNA"/>
</dbReference>
<gene>
    <name evidence="2" type="ORF">V2J85_40580</name>
</gene>
<feature type="transmembrane region" description="Helical" evidence="1">
    <location>
        <begin position="94"/>
        <end position="114"/>
    </location>
</feature>
<feature type="non-terminal residue" evidence="2">
    <location>
        <position position="155"/>
    </location>
</feature>
<feature type="transmembrane region" description="Helical" evidence="1">
    <location>
        <begin position="121"/>
        <end position="141"/>
    </location>
</feature>
<comment type="caution">
    <text evidence="2">The sequence shown here is derived from an EMBL/GenBank/DDBJ whole genome shotgun (WGS) entry which is preliminary data.</text>
</comment>
<sequence>TLAPLGGEPIAPHLSLGEAGVYDGDLLMICAAGQPVSPLLFDDVDDTQSPEDGAGTVRSWFTDNANVLAGFGVTAAAAVTLAGVLAHWAAQPAVSAAVLALGAMGVLLACLVAHRPPATGTSAWIAAVSMPLVFAGSLYLVPDGSGATSLPMSFA</sequence>
<accession>A0ABU7P522</accession>
<protein>
    <recommendedName>
        <fullName evidence="4">Type VII secretion integral membrane protein EccD</fullName>
    </recommendedName>
</protein>
<evidence type="ECO:0000313" key="2">
    <source>
        <dbReference type="EMBL" id="MEE4425560.1"/>
    </source>
</evidence>
<keyword evidence="1" id="KW-0812">Transmembrane</keyword>
<proteinExistence type="predicted"/>
<keyword evidence="3" id="KW-1185">Reference proteome</keyword>